<dbReference type="PaxDb" id="2903-EOD34883"/>
<evidence type="ECO:0000256" key="2">
    <source>
        <dbReference type="ARBA" id="ARBA00008654"/>
    </source>
</evidence>
<evidence type="ECO:0000259" key="9">
    <source>
        <dbReference type="Pfam" id="PF06155"/>
    </source>
</evidence>
<dbReference type="InterPro" id="IPR042098">
    <property type="entry name" value="TauD-like_sf"/>
</dbReference>
<dbReference type="GO" id="GO:0045329">
    <property type="term" value="P:carnitine biosynthetic process"/>
    <property type="evidence" value="ECO:0007669"/>
    <property type="project" value="TreeGrafter"/>
</dbReference>
<dbReference type="KEGG" id="ehx:EMIHUDRAFT_228184"/>
<evidence type="ECO:0008006" key="12">
    <source>
        <dbReference type="Google" id="ProtNLM"/>
    </source>
</evidence>
<evidence type="ECO:0000259" key="8">
    <source>
        <dbReference type="Pfam" id="PF02668"/>
    </source>
</evidence>
<dbReference type="SUPFAM" id="SSF51197">
    <property type="entry name" value="Clavaminate synthase-like"/>
    <property type="match status" value="1"/>
</dbReference>
<evidence type="ECO:0000256" key="5">
    <source>
        <dbReference type="ARBA" id="ARBA00023002"/>
    </source>
</evidence>
<name>A0A0D3KGJ8_EMIH1</name>
<dbReference type="Gene3D" id="3.60.130.10">
    <property type="entry name" value="Clavaminate synthase-like"/>
    <property type="match status" value="1"/>
</dbReference>
<evidence type="ECO:0000313" key="11">
    <source>
        <dbReference type="Proteomes" id="UP000013827"/>
    </source>
</evidence>
<keyword evidence="3" id="KW-0479">Metal-binding</keyword>
<dbReference type="GO" id="GO:0005739">
    <property type="term" value="C:mitochondrion"/>
    <property type="evidence" value="ECO:0007669"/>
    <property type="project" value="TreeGrafter"/>
</dbReference>
<evidence type="ECO:0000313" key="10">
    <source>
        <dbReference type="EnsemblProtists" id="EOD34883"/>
    </source>
</evidence>
<evidence type="ECO:0000256" key="1">
    <source>
        <dbReference type="ARBA" id="ARBA00001954"/>
    </source>
</evidence>
<accession>A0A0D3KGJ8</accession>
<protein>
    <recommendedName>
        <fullName evidence="12">Gamma-butyrobetaine dioxygenase</fullName>
    </recommendedName>
</protein>
<dbReference type="InterPro" id="IPR038492">
    <property type="entry name" value="GBBH-like_N_sf"/>
</dbReference>
<dbReference type="STRING" id="2903.R1DH73"/>
<keyword evidence="5" id="KW-0560">Oxidoreductase</keyword>
<evidence type="ECO:0000256" key="3">
    <source>
        <dbReference type="ARBA" id="ARBA00022723"/>
    </source>
</evidence>
<sequence length="536" mass="59641">MDLTDSSEETRALAIYWGRTKPMLSLSLLSTTAWITPTASSTTTLTPFFKRALAMSTMTTASQPAIVDAVAAGKYVEVHFDDGAAYRFHSLWLRDACRDEEHVVGGAGERYLTATPVGPSGVSAENVRAASAEVGANGGLHVTWNDASLGPHEMAADPPRVSRFRTDFLRMYAEVVGEKLAAGARSSSAVHEDLAFLTPYSGFPSARAPKAEEMRLWKAADFAVPTFDFHEVLDPASDANLNCIESVLYHGGAMIEGCEEPGEVALRRLADDAFGGLQKDPTRDIANWRIVRKEGATSVSYDHLKRLNQHTDSSIPPHGVPALCLLMHYEEGTGTNTFTDGFAVARQLEAEDPEGYRLLATYGYDAERDFVASRVDSPQEYNRGLIVSTQPKLLQLDDTGALQRIQYNEVFRTPLTLPFDVFPKWYKAFNRFVELVHSAEYERPVPMHKGKFFLMNNWRVLHGRAGGLASSDRVLVGGTITREAIYSQARRLLRERRPGGFADVSQEEELDDEEEEERLRSRPRPRSRLRLRLRPI</sequence>
<dbReference type="PANTHER" id="PTHR10696">
    <property type="entry name" value="GAMMA-BUTYROBETAINE HYDROXYLASE-RELATED"/>
    <property type="match status" value="1"/>
</dbReference>
<evidence type="ECO:0000256" key="7">
    <source>
        <dbReference type="SAM" id="MobiDB-lite"/>
    </source>
</evidence>
<dbReference type="RefSeq" id="XP_005787312.1">
    <property type="nucleotide sequence ID" value="XM_005787255.1"/>
</dbReference>
<dbReference type="Pfam" id="PF02668">
    <property type="entry name" value="TauD"/>
    <property type="match status" value="1"/>
</dbReference>
<feature type="domain" description="TauD/TfdA-like" evidence="8">
    <location>
        <begin position="224"/>
        <end position="477"/>
    </location>
</feature>
<dbReference type="InterPro" id="IPR010376">
    <property type="entry name" value="GBBH-like_N"/>
</dbReference>
<organism evidence="10 11">
    <name type="scientific">Emiliania huxleyi (strain CCMP1516)</name>
    <dbReference type="NCBI Taxonomy" id="280463"/>
    <lineage>
        <taxon>Eukaryota</taxon>
        <taxon>Haptista</taxon>
        <taxon>Haptophyta</taxon>
        <taxon>Prymnesiophyceae</taxon>
        <taxon>Isochrysidales</taxon>
        <taxon>Noelaerhabdaceae</taxon>
        <taxon>Emiliania</taxon>
    </lineage>
</organism>
<dbReference type="OMA" id="NNRRISH"/>
<reference evidence="10" key="2">
    <citation type="submission" date="2024-10" db="UniProtKB">
        <authorList>
            <consortium name="EnsemblProtists"/>
        </authorList>
    </citation>
    <scope>IDENTIFICATION</scope>
</reference>
<dbReference type="InterPro" id="IPR003819">
    <property type="entry name" value="TauD/TfdA-like"/>
</dbReference>
<comment type="similarity">
    <text evidence="2">Belongs to the gamma-BBH/TMLD family.</text>
</comment>
<evidence type="ECO:0000256" key="4">
    <source>
        <dbReference type="ARBA" id="ARBA00022964"/>
    </source>
</evidence>
<feature type="domain" description="Gamma-butyrobetaine hydroxylase-like N-terminal" evidence="9">
    <location>
        <begin position="73"/>
        <end position="147"/>
    </location>
</feature>
<proteinExistence type="inferred from homology"/>
<dbReference type="EnsemblProtists" id="EOD34883">
    <property type="protein sequence ID" value="EOD34883"/>
    <property type="gene ID" value="EMIHUDRAFT_228184"/>
</dbReference>
<evidence type="ECO:0000256" key="6">
    <source>
        <dbReference type="ARBA" id="ARBA00023004"/>
    </source>
</evidence>
<feature type="region of interest" description="Disordered" evidence="7">
    <location>
        <begin position="503"/>
        <end position="524"/>
    </location>
</feature>
<dbReference type="eggNOG" id="KOG3888">
    <property type="taxonomic scope" value="Eukaryota"/>
</dbReference>
<dbReference type="GeneID" id="17280154"/>
<dbReference type="PANTHER" id="PTHR10696:SF33">
    <property type="entry name" value="GAMMA-BUTYROBETAINE DIOXYGENASE"/>
    <property type="match status" value="1"/>
</dbReference>
<dbReference type="Pfam" id="PF06155">
    <property type="entry name" value="GBBH-like_N"/>
    <property type="match status" value="1"/>
</dbReference>
<keyword evidence="4" id="KW-0223">Dioxygenase</keyword>
<reference evidence="11" key="1">
    <citation type="journal article" date="2013" name="Nature">
        <title>Pan genome of the phytoplankton Emiliania underpins its global distribution.</title>
        <authorList>
            <person name="Read B.A."/>
            <person name="Kegel J."/>
            <person name="Klute M.J."/>
            <person name="Kuo A."/>
            <person name="Lefebvre S.C."/>
            <person name="Maumus F."/>
            <person name="Mayer C."/>
            <person name="Miller J."/>
            <person name="Monier A."/>
            <person name="Salamov A."/>
            <person name="Young J."/>
            <person name="Aguilar M."/>
            <person name="Claverie J.M."/>
            <person name="Frickenhaus S."/>
            <person name="Gonzalez K."/>
            <person name="Herman E.K."/>
            <person name="Lin Y.C."/>
            <person name="Napier J."/>
            <person name="Ogata H."/>
            <person name="Sarno A.F."/>
            <person name="Shmutz J."/>
            <person name="Schroeder D."/>
            <person name="de Vargas C."/>
            <person name="Verret F."/>
            <person name="von Dassow P."/>
            <person name="Valentin K."/>
            <person name="Van de Peer Y."/>
            <person name="Wheeler G."/>
            <person name="Dacks J.B."/>
            <person name="Delwiche C.F."/>
            <person name="Dyhrman S.T."/>
            <person name="Glockner G."/>
            <person name="John U."/>
            <person name="Richards T."/>
            <person name="Worden A.Z."/>
            <person name="Zhang X."/>
            <person name="Grigoriev I.V."/>
            <person name="Allen A.E."/>
            <person name="Bidle K."/>
            <person name="Borodovsky M."/>
            <person name="Bowler C."/>
            <person name="Brownlee C."/>
            <person name="Cock J.M."/>
            <person name="Elias M."/>
            <person name="Gladyshev V.N."/>
            <person name="Groth M."/>
            <person name="Guda C."/>
            <person name="Hadaegh A."/>
            <person name="Iglesias-Rodriguez M.D."/>
            <person name="Jenkins J."/>
            <person name="Jones B.M."/>
            <person name="Lawson T."/>
            <person name="Leese F."/>
            <person name="Lindquist E."/>
            <person name="Lobanov A."/>
            <person name="Lomsadze A."/>
            <person name="Malik S.B."/>
            <person name="Marsh M.E."/>
            <person name="Mackinder L."/>
            <person name="Mock T."/>
            <person name="Mueller-Roeber B."/>
            <person name="Pagarete A."/>
            <person name="Parker M."/>
            <person name="Probert I."/>
            <person name="Quesneville H."/>
            <person name="Raines C."/>
            <person name="Rensing S.A."/>
            <person name="Riano-Pachon D.M."/>
            <person name="Richier S."/>
            <person name="Rokitta S."/>
            <person name="Shiraiwa Y."/>
            <person name="Soanes D.M."/>
            <person name="van der Giezen M."/>
            <person name="Wahlund T.M."/>
            <person name="Williams B."/>
            <person name="Wilson W."/>
            <person name="Wolfe G."/>
            <person name="Wurch L.L."/>
        </authorList>
    </citation>
    <scope>NUCLEOTIDE SEQUENCE</scope>
</reference>
<dbReference type="AlphaFoldDB" id="A0A0D3KGJ8"/>
<feature type="compositionally biased region" description="Acidic residues" evidence="7">
    <location>
        <begin position="505"/>
        <end position="516"/>
    </location>
</feature>
<dbReference type="HOGENOM" id="CLU_508497_0_0_1"/>
<comment type="cofactor">
    <cofactor evidence="1">
        <name>Fe(2+)</name>
        <dbReference type="ChEBI" id="CHEBI:29033"/>
    </cofactor>
</comment>
<dbReference type="Proteomes" id="UP000013827">
    <property type="component" value="Unassembled WGS sequence"/>
</dbReference>
<dbReference type="GO" id="GO:0046872">
    <property type="term" value="F:metal ion binding"/>
    <property type="evidence" value="ECO:0007669"/>
    <property type="project" value="UniProtKB-KW"/>
</dbReference>
<keyword evidence="6" id="KW-0408">Iron</keyword>
<dbReference type="InterPro" id="IPR050411">
    <property type="entry name" value="AlphaKG_dependent_hydroxylases"/>
</dbReference>
<dbReference type="Gene3D" id="3.30.2020.30">
    <property type="match status" value="1"/>
</dbReference>
<keyword evidence="11" id="KW-1185">Reference proteome</keyword>
<dbReference type="GO" id="GO:0016706">
    <property type="term" value="F:2-oxoglutarate-dependent dioxygenase activity"/>
    <property type="evidence" value="ECO:0007669"/>
    <property type="project" value="UniProtKB-ARBA"/>
</dbReference>